<keyword evidence="6 7" id="KW-0131">Cell cycle</keyword>
<comment type="caution">
    <text evidence="9">The sequence shown here is derived from an EMBL/GenBank/DDBJ whole genome shotgun (WGS) entry which is preliminary data.</text>
</comment>
<keyword evidence="10" id="KW-1185">Reference proteome</keyword>
<feature type="compositionally biased region" description="Polar residues" evidence="8">
    <location>
        <begin position="174"/>
        <end position="193"/>
    </location>
</feature>
<evidence type="ECO:0000313" key="10">
    <source>
        <dbReference type="Proteomes" id="UP000244309"/>
    </source>
</evidence>
<evidence type="ECO:0000256" key="5">
    <source>
        <dbReference type="ARBA" id="ARBA00023242"/>
    </source>
</evidence>
<feature type="region of interest" description="Disordered" evidence="8">
    <location>
        <begin position="170"/>
        <end position="208"/>
    </location>
</feature>
<dbReference type="GO" id="GO:0031261">
    <property type="term" value="C:DNA replication preinitiation complex"/>
    <property type="evidence" value="ECO:0007669"/>
    <property type="project" value="TreeGrafter"/>
</dbReference>
<evidence type="ECO:0000256" key="6">
    <source>
        <dbReference type="ARBA" id="ARBA00023306"/>
    </source>
</evidence>
<feature type="compositionally biased region" description="Polar residues" evidence="8">
    <location>
        <begin position="234"/>
        <end position="276"/>
    </location>
</feature>
<feature type="compositionally biased region" description="Polar residues" evidence="8">
    <location>
        <begin position="144"/>
        <end position="156"/>
    </location>
</feature>
<comment type="similarity">
    <text evidence="2 7">Belongs to the SLD2 family.</text>
</comment>
<keyword evidence="5 7" id="KW-0539">Nucleus</keyword>
<evidence type="ECO:0000256" key="3">
    <source>
        <dbReference type="ARBA" id="ARBA00018363"/>
    </source>
</evidence>
<sequence length="446" mass="50340">MSVEKELLQHKLQIKQWEKAFAKTNGRVPAKSDVKANPEIYKAYKTYNYLKSKQKGKQQDGSNGQSKASKSGSKGKTSSLEPLDFIPLPVEADDDSNEPHETNPPLNAELGPTPQANGKVLSLFDILSPPESSPLATSKVVPKSMNSSPLKDTTVFKTPTKSVKRIDYADLTPARNSSAKKSLTSALQSVSTPSKKESAGPDEKHTSIETPFYLGKINSKFQFNPEAVSPLKGSPSSPYNVSVPTINDPVTPSKPTIEQPRFSTSPSPFKTERMSSFGNNKKLTDVFNEAISFQIDEQLKLEVESELMLEMERDINEEEENAEEQLPMRTSKKRLTQKRTTRRWKIKPRSEDERAESFDGKNVHEEIKKIEDREQQELIEYMKGPSEMADSTDSDDEEETEYVRPAPQASEPSKKRTKLKPISNNFQRLKINDPRSKKFKQRMKRR</sequence>
<accession>A0A2V1AS24</accession>
<evidence type="ECO:0000256" key="2">
    <source>
        <dbReference type="ARBA" id="ARBA00007276"/>
    </source>
</evidence>
<evidence type="ECO:0000256" key="7">
    <source>
        <dbReference type="RuleBase" id="RU367067"/>
    </source>
</evidence>
<dbReference type="PANTHER" id="PTHR28124">
    <property type="entry name" value="DNA REPLICATION REGULATOR SLD2"/>
    <property type="match status" value="1"/>
</dbReference>
<keyword evidence="4 7" id="KW-0235">DNA replication</keyword>
<feature type="region of interest" description="Disordered" evidence="8">
    <location>
        <begin position="313"/>
        <end position="446"/>
    </location>
</feature>
<feature type="region of interest" description="Disordered" evidence="8">
    <location>
        <begin position="52"/>
        <end position="117"/>
    </location>
</feature>
<protein>
    <recommendedName>
        <fullName evidence="3 7">DNA replication regulator SLD2</fullName>
    </recommendedName>
</protein>
<name>A0A2V1AS24_9ASCO</name>
<reference evidence="9 10" key="1">
    <citation type="submission" date="2017-12" db="EMBL/GenBank/DDBJ databases">
        <title>Genome Sequence of a Multidrug-Resistant Candida haemulonii Isolate from a Patient with Chronic Leg Ulcers in Israel.</title>
        <authorList>
            <person name="Chow N.A."/>
            <person name="Gade L."/>
            <person name="Batra D."/>
            <person name="Rowe L.A."/>
            <person name="Ben-Ami R."/>
            <person name="Loparev V.N."/>
            <person name="Litvintseva A.P."/>
        </authorList>
    </citation>
    <scope>NUCLEOTIDE SEQUENCE [LARGE SCALE GENOMIC DNA]</scope>
    <source>
        <strain evidence="9 10">B11899</strain>
    </source>
</reference>
<organism evidence="9 10">
    <name type="scientific">Candidozyma haemuli</name>
    <dbReference type="NCBI Taxonomy" id="45357"/>
    <lineage>
        <taxon>Eukaryota</taxon>
        <taxon>Fungi</taxon>
        <taxon>Dikarya</taxon>
        <taxon>Ascomycota</taxon>
        <taxon>Saccharomycotina</taxon>
        <taxon>Pichiomycetes</taxon>
        <taxon>Metschnikowiaceae</taxon>
        <taxon>Candidozyma</taxon>
    </lineage>
</organism>
<feature type="region of interest" description="Disordered" evidence="8">
    <location>
        <begin position="228"/>
        <end position="276"/>
    </location>
</feature>
<comment type="function">
    <text evidence="7">Has a role in the initiation of DNA replication. Required at S-phase checkpoint.</text>
</comment>
<dbReference type="EMBL" id="PKFO01000003">
    <property type="protein sequence ID" value="PVH20534.1"/>
    <property type="molecule type" value="Genomic_DNA"/>
</dbReference>
<dbReference type="AlphaFoldDB" id="A0A2V1AS24"/>
<dbReference type="GO" id="GO:0003688">
    <property type="term" value="F:DNA replication origin binding"/>
    <property type="evidence" value="ECO:0007669"/>
    <property type="project" value="TreeGrafter"/>
</dbReference>
<dbReference type="VEuPathDB" id="FungiDB:CXQ85_002328"/>
<dbReference type="GeneID" id="37007659"/>
<dbReference type="Proteomes" id="UP000244309">
    <property type="component" value="Unassembled WGS sequence"/>
</dbReference>
<comment type="subcellular location">
    <subcellularLocation>
        <location evidence="1 7">Nucleus</location>
    </subcellularLocation>
</comment>
<evidence type="ECO:0000313" key="9">
    <source>
        <dbReference type="EMBL" id="PVH20534.1"/>
    </source>
</evidence>
<feature type="compositionally biased region" description="Acidic residues" evidence="8">
    <location>
        <begin position="313"/>
        <end position="323"/>
    </location>
</feature>
<dbReference type="CDD" id="cd22289">
    <property type="entry name" value="RecQL4_SLD2_NTD"/>
    <property type="match status" value="1"/>
</dbReference>
<dbReference type="RefSeq" id="XP_025341474.1">
    <property type="nucleotide sequence ID" value="XM_025486009.1"/>
</dbReference>
<dbReference type="GO" id="GO:0000727">
    <property type="term" value="P:double-strand break repair via break-induced replication"/>
    <property type="evidence" value="ECO:0007669"/>
    <property type="project" value="TreeGrafter"/>
</dbReference>
<evidence type="ECO:0000256" key="1">
    <source>
        <dbReference type="ARBA" id="ARBA00004123"/>
    </source>
</evidence>
<dbReference type="Gene3D" id="1.10.10.1460">
    <property type="match status" value="1"/>
</dbReference>
<gene>
    <name evidence="9" type="ORF">CXQ85_002328</name>
</gene>
<feature type="compositionally biased region" description="Basic and acidic residues" evidence="8">
    <location>
        <begin position="348"/>
        <end position="376"/>
    </location>
</feature>
<feature type="compositionally biased region" description="Low complexity" evidence="8">
    <location>
        <begin position="59"/>
        <end position="79"/>
    </location>
</feature>
<dbReference type="Pfam" id="PF11719">
    <property type="entry name" value="Drc1-Sld2"/>
    <property type="match status" value="1"/>
</dbReference>
<dbReference type="InterPro" id="IPR021110">
    <property type="entry name" value="DNA_rep_checkpnt_protein"/>
</dbReference>
<dbReference type="GO" id="GO:0003697">
    <property type="term" value="F:single-stranded DNA binding"/>
    <property type="evidence" value="ECO:0007669"/>
    <property type="project" value="TreeGrafter"/>
</dbReference>
<feature type="compositionally biased region" description="Basic residues" evidence="8">
    <location>
        <begin position="437"/>
        <end position="446"/>
    </location>
</feature>
<feature type="region of interest" description="Disordered" evidence="8">
    <location>
        <begin position="132"/>
        <end position="156"/>
    </location>
</feature>
<dbReference type="GO" id="GO:0006270">
    <property type="term" value="P:DNA replication initiation"/>
    <property type="evidence" value="ECO:0007669"/>
    <property type="project" value="UniProtKB-UniRule"/>
</dbReference>
<feature type="compositionally biased region" description="Basic residues" evidence="8">
    <location>
        <begin position="330"/>
        <end position="347"/>
    </location>
</feature>
<evidence type="ECO:0000256" key="8">
    <source>
        <dbReference type="SAM" id="MobiDB-lite"/>
    </source>
</evidence>
<feature type="compositionally biased region" description="Acidic residues" evidence="8">
    <location>
        <begin position="390"/>
        <end position="400"/>
    </location>
</feature>
<feature type="compositionally biased region" description="Basic and acidic residues" evidence="8">
    <location>
        <begin position="194"/>
        <end position="207"/>
    </location>
</feature>
<dbReference type="FunFam" id="1.10.10.1460:FF:000001">
    <property type="entry name" value="DNA replication regulator Sld2"/>
    <property type="match status" value="1"/>
</dbReference>
<dbReference type="OrthoDB" id="8775810at2759"/>
<dbReference type="InterPro" id="IPR040203">
    <property type="entry name" value="Sld2"/>
</dbReference>
<dbReference type="PANTHER" id="PTHR28124:SF1">
    <property type="entry name" value="DNA REPLICATION REGULATOR SLD2"/>
    <property type="match status" value="1"/>
</dbReference>
<evidence type="ECO:0000256" key="4">
    <source>
        <dbReference type="ARBA" id="ARBA00022705"/>
    </source>
</evidence>
<proteinExistence type="inferred from homology"/>
<dbReference type="GO" id="GO:1902977">
    <property type="term" value="P:mitotic DNA replication preinitiation complex assembly"/>
    <property type="evidence" value="ECO:0007669"/>
    <property type="project" value="TreeGrafter"/>
</dbReference>